<dbReference type="InterPro" id="IPR005595">
    <property type="entry name" value="TRAP_alpha"/>
</dbReference>
<dbReference type="Gene3D" id="2.60.120.260">
    <property type="entry name" value="Galactose-binding domain-like"/>
    <property type="match status" value="1"/>
</dbReference>
<gene>
    <name evidence="26" type="ORF">QBC37DRAFT_272737</name>
</gene>
<evidence type="ECO:0000256" key="1">
    <source>
        <dbReference type="ARBA" id="ARBA00001913"/>
    </source>
</evidence>
<proteinExistence type="inferred from homology"/>
<dbReference type="Pfam" id="PF03896">
    <property type="entry name" value="TRAP_alpha"/>
    <property type="match status" value="1"/>
</dbReference>
<dbReference type="EC" id="3.7.1.2" evidence="6"/>
<evidence type="ECO:0000256" key="14">
    <source>
        <dbReference type="ARBA" id="ARBA00022878"/>
    </source>
</evidence>
<comment type="function">
    <text evidence="18">Is probably involved in a pathway contributing to genomic integrity.</text>
</comment>
<dbReference type="InterPro" id="IPR013736">
    <property type="entry name" value="Xaa-Pro_dipept_C"/>
</dbReference>
<comment type="similarity">
    <text evidence="5">Belongs to the FAH family.</text>
</comment>
<dbReference type="GO" id="GO:0006559">
    <property type="term" value="P:L-phenylalanine catabolic process"/>
    <property type="evidence" value="ECO:0007669"/>
    <property type="project" value="UniProtKB-KW"/>
</dbReference>
<feature type="binding site" evidence="22">
    <location>
        <position position="818"/>
    </location>
    <ligand>
        <name>Mg(2+)</name>
        <dbReference type="ChEBI" id="CHEBI:18420"/>
    </ligand>
</feature>
<dbReference type="InterPro" id="IPR029058">
    <property type="entry name" value="AB_hydrolase_fold"/>
</dbReference>
<feature type="binding site" evidence="22">
    <location>
        <position position="818"/>
    </location>
    <ligand>
        <name>Ca(2+)</name>
        <dbReference type="ChEBI" id="CHEBI:29108"/>
    </ligand>
</feature>
<keyword evidence="13 22" id="KW-0460">Magnesium</keyword>
<dbReference type="GO" id="GO:0004334">
    <property type="term" value="F:fumarylacetoacetase activity"/>
    <property type="evidence" value="ECO:0007669"/>
    <property type="project" value="UniProtKB-EC"/>
</dbReference>
<dbReference type="GO" id="GO:0006572">
    <property type="term" value="P:L-tyrosine catabolic process"/>
    <property type="evidence" value="ECO:0007669"/>
    <property type="project" value="UniProtKB-KW"/>
</dbReference>
<dbReference type="SMART" id="SM00939">
    <property type="entry name" value="PepX_C"/>
    <property type="match status" value="1"/>
</dbReference>
<comment type="cofactor">
    <cofactor evidence="2 22">
        <name>Mg(2+)</name>
        <dbReference type="ChEBI" id="CHEBI:18420"/>
    </cofactor>
</comment>
<keyword evidence="11" id="KW-0256">Endoplasmic reticulum</keyword>
<dbReference type="Proteomes" id="UP001301769">
    <property type="component" value="Unassembled WGS sequence"/>
</dbReference>
<reference evidence="26" key="2">
    <citation type="submission" date="2023-05" db="EMBL/GenBank/DDBJ databases">
        <authorList>
            <consortium name="Lawrence Berkeley National Laboratory"/>
            <person name="Steindorff A."/>
            <person name="Hensen N."/>
            <person name="Bonometti L."/>
            <person name="Westerberg I."/>
            <person name="Brannstrom I.O."/>
            <person name="Guillou S."/>
            <person name="Cros-Aarteil S."/>
            <person name="Calhoun S."/>
            <person name="Haridas S."/>
            <person name="Kuo A."/>
            <person name="Mondo S."/>
            <person name="Pangilinan J."/>
            <person name="Riley R."/>
            <person name="Labutti K."/>
            <person name="Andreopoulos B."/>
            <person name="Lipzen A."/>
            <person name="Chen C."/>
            <person name="Yanf M."/>
            <person name="Daum C."/>
            <person name="Ng V."/>
            <person name="Clum A."/>
            <person name="Ohm R."/>
            <person name="Martin F."/>
            <person name="Silar P."/>
            <person name="Natvig D."/>
            <person name="Lalanne C."/>
            <person name="Gautier V."/>
            <person name="Ament-Velasquez S.L."/>
            <person name="Kruys A."/>
            <person name="Hutchinson M.I."/>
            <person name="Powell A.J."/>
            <person name="Barry K."/>
            <person name="Miller A.N."/>
            <person name="Grigoriev I.V."/>
            <person name="Debuchy R."/>
            <person name="Gladieux P."/>
            <person name="Thoren M.H."/>
            <person name="Johannesson H."/>
        </authorList>
    </citation>
    <scope>NUCLEOTIDE SEQUENCE</scope>
    <source>
        <strain evidence="26">PSN293</strain>
    </source>
</reference>
<evidence type="ECO:0000256" key="10">
    <source>
        <dbReference type="ARBA" id="ARBA00022801"/>
    </source>
</evidence>
<keyword evidence="17" id="KW-0585">Phenylalanine catabolism</keyword>
<reference evidence="26" key="1">
    <citation type="journal article" date="2023" name="Mol. Phylogenet. Evol.">
        <title>Genome-scale phylogeny and comparative genomics of the fungal order Sordariales.</title>
        <authorList>
            <person name="Hensen N."/>
            <person name="Bonometti L."/>
            <person name="Westerberg I."/>
            <person name="Brannstrom I.O."/>
            <person name="Guillou S."/>
            <person name="Cros-Aarteil S."/>
            <person name="Calhoun S."/>
            <person name="Haridas S."/>
            <person name="Kuo A."/>
            <person name="Mondo S."/>
            <person name="Pangilinan J."/>
            <person name="Riley R."/>
            <person name="LaButti K."/>
            <person name="Andreopoulos B."/>
            <person name="Lipzen A."/>
            <person name="Chen C."/>
            <person name="Yan M."/>
            <person name="Daum C."/>
            <person name="Ng V."/>
            <person name="Clum A."/>
            <person name="Steindorff A."/>
            <person name="Ohm R.A."/>
            <person name="Martin F."/>
            <person name="Silar P."/>
            <person name="Natvig D.O."/>
            <person name="Lalanne C."/>
            <person name="Gautier V."/>
            <person name="Ament-Velasquez S.L."/>
            <person name="Kruys A."/>
            <person name="Hutchinson M.I."/>
            <person name="Powell A.J."/>
            <person name="Barry K."/>
            <person name="Miller A.N."/>
            <person name="Grigoriev I.V."/>
            <person name="Debuchy R."/>
            <person name="Gladieux P."/>
            <person name="Hiltunen Thoren M."/>
            <person name="Johannesson H."/>
        </authorList>
    </citation>
    <scope>NUCLEOTIDE SEQUENCE</scope>
    <source>
        <strain evidence="26">PSN293</strain>
    </source>
</reference>
<keyword evidence="15 24" id="KW-1133">Transmembrane helix</keyword>
<feature type="binding site" evidence="22">
    <location>
        <position position="843"/>
    </location>
    <ligand>
        <name>Mg(2+)</name>
        <dbReference type="ChEBI" id="CHEBI:18420"/>
    </ligand>
</feature>
<evidence type="ECO:0000256" key="24">
    <source>
        <dbReference type="SAM" id="Phobius"/>
    </source>
</evidence>
<dbReference type="GO" id="GO:0005789">
    <property type="term" value="C:endoplasmic reticulum membrane"/>
    <property type="evidence" value="ECO:0007669"/>
    <property type="project" value="UniProtKB-SubCell"/>
</dbReference>
<keyword evidence="27" id="KW-1185">Reference proteome</keyword>
<dbReference type="Gene3D" id="3.40.50.1820">
    <property type="entry name" value="alpha/beta hydrolase"/>
    <property type="match status" value="2"/>
</dbReference>
<dbReference type="InterPro" id="IPR008979">
    <property type="entry name" value="Galactose-bd-like_sf"/>
</dbReference>
<dbReference type="SUPFAM" id="SSF56529">
    <property type="entry name" value="FAH"/>
    <property type="match status" value="1"/>
</dbReference>
<evidence type="ECO:0000256" key="20">
    <source>
        <dbReference type="PIRSR" id="PIRSR605959-1"/>
    </source>
</evidence>
<evidence type="ECO:0000256" key="23">
    <source>
        <dbReference type="SAM" id="MobiDB-lite"/>
    </source>
</evidence>
<keyword evidence="16 24" id="KW-0472">Membrane</keyword>
<feature type="binding site" evidence="22">
    <location>
        <position position="784"/>
    </location>
    <ligand>
        <name>Ca(2+)</name>
        <dbReference type="ChEBI" id="CHEBI:29108"/>
    </ligand>
</feature>
<dbReference type="PANTHER" id="PTHR43069">
    <property type="entry name" value="FUMARYLACETOACETASE"/>
    <property type="match status" value="1"/>
</dbReference>
<dbReference type="SUPFAM" id="SSF63433">
    <property type="entry name" value="Fumarylacetoacetate hydrolase, FAH, N-terminal domain"/>
    <property type="match status" value="1"/>
</dbReference>
<dbReference type="GO" id="GO:0008239">
    <property type="term" value="F:dipeptidyl-peptidase activity"/>
    <property type="evidence" value="ECO:0007669"/>
    <property type="project" value="InterPro"/>
</dbReference>
<evidence type="ECO:0000256" key="9">
    <source>
        <dbReference type="ARBA" id="ARBA00022729"/>
    </source>
</evidence>
<dbReference type="Pfam" id="PF02129">
    <property type="entry name" value="Peptidase_S15"/>
    <property type="match status" value="1"/>
</dbReference>
<evidence type="ECO:0000256" key="18">
    <source>
        <dbReference type="ARBA" id="ARBA00037565"/>
    </source>
</evidence>
<evidence type="ECO:0000256" key="3">
    <source>
        <dbReference type="ARBA" id="ARBA00004115"/>
    </source>
</evidence>
<dbReference type="InterPro" id="IPR011234">
    <property type="entry name" value="Fumarylacetoacetase-like_C"/>
</dbReference>
<evidence type="ECO:0000256" key="13">
    <source>
        <dbReference type="ARBA" id="ARBA00022842"/>
    </source>
</evidence>
<evidence type="ECO:0000256" key="22">
    <source>
        <dbReference type="PIRSR" id="PIRSR605959-3"/>
    </source>
</evidence>
<dbReference type="Pfam" id="PF08530">
    <property type="entry name" value="PepX_C"/>
    <property type="match status" value="1"/>
</dbReference>
<feature type="compositionally biased region" description="Basic residues" evidence="23">
    <location>
        <begin position="1222"/>
        <end position="1239"/>
    </location>
</feature>
<evidence type="ECO:0000256" key="19">
    <source>
        <dbReference type="ARBA" id="ARBA00038311"/>
    </source>
</evidence>
<feature type="binding site" evidence="21">
    <location>
        <position position="729"/>
    </location>
    <ligand>
        <name>substrate</name>
    </ligand>
</feature>
<dbReference type="SUPFAM" id="SSF49785">
    <property type="entry name" value="Galactose-binding domain-like"/>
    <property type="match status" value="1"/>
</dbReference>
<dbReference type="InterPro" id="IPR036462">
    <property type="entry name" value="Fumarylacetoacetase_N_sf"/>
</dbReference>
<organism evidence="26 27">
    <name type="scientific">Rhypophila decipiens</name>
    <dbReference type="NCBI Taxonomy" id="261697"/>
    <lineage>
        <taxon>Eukaryota</taxon>
        <taxon>Fungi</taxon>
        <taxon>Dikarya</taxon>
        <taxon>Ascomycota</taxon>
        <taxon>Pezizomycotina</taxon>
        <taxon>Sordariomycetes</taxon>
        <taxon>Sordariomycetidae</taxon>
        <taxon>Sordariales</taxon>
        <taxon>Naviculisporaceae</taxon>
        <taxon>Rhypophila</taxon>
    </lineage>
</organism>
<evidence type="ECO:0000256" key="17">
    <source>
        <dbReference type="ARBA" id="ARBA00023232"/>
    </source>
</evidence>
<evidence type="ECO:0000256" key="12">
    <source>
        <dbReference type="ARBA" id="ARBA00022837"/>
    </source>
</evidence>
<keyword evidence="8 22" id="KW-0479">Metal-binding</keyword>
<feature type="region of interest" description="Disordered" evidence="23">
    <location>
        <begin position="1192"/>
        <end position="1239"/>
    </location>
</feature>
<evidence type="ECO:0000256" key="4">
    <source>
        <dbReference type="ARBA" id="ARBA00004782"/>
    </source>
</evidence>
<dbReference type="Pfam" id="PF01557">
    <property type="entry name" value="FAA_hydrolase"/>
    <property type="match status" value="1"/>
</dbReference>
<keyword evidence="7 24" id="KW-0812">Transmembrane</keyword>
<evidence type="ECO:0000256" key="8">
    <source>
        <dbReference type="ARBA" id="ARBA00022723"/>
    </source>
</evidence>
<keyword evidence="12 22" id="KW-0106">Calcium</keyword>
<dbReference type="Pfam" id="PF09298">
    <property type="entry name" value="FAA_hydrolase_N"/>
    <property type="match status" value="1"/>
</dbReference>
<dbReference type="InterPro" id="IPR005674">
    <property type="entry name" value="CocE/Ser_esterase"/>
</dbReference>
<evidence type="ECO:0000256" key="2">
    <source>
        <dbReference type="ARBA" id="ARBA00001946"/>
    </source>
</evidence>
<dbReference type="InterPro" id="IPR036663">
    <property type="entry name" value="Fumarylacetoacetase_C_sf"/>
</dbReference>
<comment type="similarity">
    <text evidence="19">Belongs to the IRC22 family.</text>
</comment>
<evidence type="ECO:0000259" key="25">
    <source>
        <dbReference type="SMART" id="SM00939"/>
    </source>
</evidence>
<dbReference type="InterPro" id="IPR005959">
    <property type="entry name" value="Fumarylacetoacetase"/>
</dbReference>
<dbReference type="PANTHER" id="PTHR43069:SF5">
    <property type="entry name" value="FUMARYLACETOACETASE"/>
    <property type="match status" value="1"/>
</dbReference>
<evidence type="ECO:0000313" key="27">
    <source>
        <dbReference type="Proteomes" id="UP001301769"/>
    </source>
</evidence>
<evidence type="ECO:0000256" key="16">
    <source>
        <dbReference type="ARBA" id="ARBA00023136"/>
    </source>
</evidence>
<dbReference type="InterPro" id="IPR000383">
    <property type="entry name" value="Xaa-Pro-like_dom"/>
</dbReference>
<evidence type="ECO:0000256" key="11">
    <source>
        <dbReference type="ARBA" id="ARBA00022824"/>
    </source>
</evidence>
<name>A0AAN6YIR1_9PEZI</name>
<keyword evidence="10" id="KW-0378">Hydrolase</keyword>
<evidence type="ECO:0000256" key="5">
    <source>
        <dbReference type="ARBA" id="ARBA00010211"/>
    </source>
</evidence>
<comment type="pathway">
    <text evidence="4">Amino-acid degradation; L-phenylalanine degradation; acetoacetate and fumarate from L-phenylalanine: step 6/6.</text>
</comment>
<evidence type="ECO:0000256" key="15">
    <source>
        <dbReference type="ARBA" id="ARBA00022989"/>
    </source>
</evidence>
<comment type="cofactor">
    <cofactor evidence="1 22">
        <name>Ca(2+)</name>
        <dbReference type="ChEBI" id="CHEBI:29108"/>
    </cofactor>
</comment>
<dbReference type="NCBIfam" id="TIGR00976">
    <property type="entry name" value="CocE_NonD"/>
    <property type="match status" value="1"/>
</dbReference>
<feature type="active site" description="Proton acceptor" evidence="20">
    <location>
        <position position="726"/>
    </location>
</feature>
<comment type="caution">
    <text evidence="26">The sequence shown here is derived from an EMBL/GenBank/DDBJ whole genome shotgun (WGS) entry which is preliminary data.</text>
</comment>
<dbReference type="InterPro" id="IPR015377">
    <property type="entry name" value="Fumarylacetoacetase_N"/>
</dbReference>
<dbReference type="GO" id="GO:0046872">
    <property type="term" value="F:metal ion binding"/>
    <property type="evidence" value="ECO:0007669"/>
    <property type="project" value="UniProtKB-KW"/>
</dbReference>
<evidence type="ECO:0000256" key="7">
    <source>
        <dbReference type="ARBA" id="ARBA00022692"/>
    </source>
</evidence>
<keyword evidence="9" id="KW-0732">Signal</keyword>
<evidence type="ECO:0000313" key="26">
    <source>
        <dbReference type="EMBL" id="KAK4219446.1"/>
    </source>
</evidence>
<accession>A0AAN6YIR1</accession>
<dbReference type="Gene3D" id="3.90.850.10">
    <property type="entry name" value="Fumarylacetoacetase-like, C-terminal domain"/>
    <property type="match status" value="1"/>
</dbReference>
<evidence type="ECO:0000256" key="21">
    <source>
        <dbReference type="PIRSR" id="PIRSR605959-2"/>
    </source>
</evidence>
<feature type="transmembrane region" description="Helical" evidence="24">
    <location>
        <begin position="1145"/>
        <end position="1163"/>
    </location>
</feature>
<evidence type="ECO:0000256" key="6">
    <source>
        <dbReference type="ARBA" id="ARBA00012094"/>
    </source>
</evidence>
<comment type="subcellular location">
    <subcellularLocation>
        <location evidence="3">Endoplasmic reticulum membrane</location>
        <topology evidence="3">Single-pass type I membrane protein</topology>
    </subcellularLocation>
</comment>
<protein>
    <recommendedName>
        <fullName evidence="6">fumarylacetoacetase</fullName>
        <ecNumber evidence="6">3.7.1.2</ecNumber>
    </recommendedName>
</protein>
<dbReference type="Gene3D" id="2.30.30.230">
    <property type="entry name" value="Fumarylacetoacetase, N-terminal domain"/>
    <property type="match status" value="1"/>
</dbReference>
<dbReference type="AlphaFoldDB" id="A0AAN6YIR1"/>
<keyword evidence="14" id="KW-0828">Tyrosine catabolism</keyword>
<dbReference type="GO" id="GO:1902000">
    <property type="term" value="P:homogentisate catabolic process"/>
    <property type="evidence" value="ECO:0007669"/>
    <property type="project" value="TreeGrafter"/>
</dbReference>
<dbReference type="SUPFAM" id="SSF53474">
    <property type="entry name" value="alpha/beta-Hydrolases"/>
    <property type="match status" value="1"/>
</dbReference>
<dbReference type="EMBL" id="MU858048">
    <property type="protein sequence ID" value="KAK4219446.1"/>
    <property type="molecule type" value="Genomic_DNA"/>
</dbReference>
<feature type="binding site" evidence="22">
    <location>
        <position position="839"/>
    </location>
    <ligand>
        <name>Mg(2+)</name>
        <dbReference type="ChEBI" id="CHEBI:18420"/>
    </ligand>
</feature>
<sequence>MTLLDIKTPPIRDDLHQVFPDKENNLTFHKNISIPLKHSPLPIRANIYIPLSQSPDDQESRYPVLVTYGPYGKDIPYASFHPASFAQVNPEHKSKYSAWETPDPVYWCRQGYAVVRADERGLGQSPGLLDTMSRGTSDCFFEVIEWCAEQEWSTGKVGLLGVSYYAGSQWRVAARNPKGLAAIVPWEGMSDYYRDRCRHGGILSNKFISLWYQRQVLINQYGLPGRSTLKLPSASNYGPGATGQEDTIEGDLPPDVLLANRRDQTVDNEANYFLDDDYYASKDYQLEDIKVPLLSVANWGGILLHLRGNILGYTHAGSEFKYLRCITGRHDLPFYYKEEVEVQKSFLEAFLKGNDTAGWTKPGQIPPATVTIRKGDNVGYNDAEKERAAYEKRAENEWPIARTEYKRFFLDADGGLSSEDGKDGGGKEKRTVTYQALGTLDNPQAVQFTTAPFEEETEITGHIVAHVNVSVTPASSSTQSPDIDLFLTLRHFSANKTEIYYTGTAGDPVPLCKGWLRVSNRKVNTKSKYNKPWLPHREYLSTDVLQVKAGEVYDVDVEMWPTNVVVGKGERIVFEISSGDTQGSGVFQHCSEVDRPASIFAGENHIHFGDGLDNYHFSLDNLPYGIASTLTDPHQRAVATRLGNHVFLIADLTKWSPPILEALAQPTLKRLAGLPKKDRSTIREALRTLLTQEEILEEFAIPIHKIRLHLPFTLKGFTSFESSQTHLLRTKGSLPRAFLHMPTGQEGRVSTVVPSGTGIIRPHGHFLDAEDSVVFGPTQALDFELQMGCIIGKSTRLGHVVELDKADEHIFGLVLINDWTARDLERFETSDGGSPLNCKSFGTTMSPWVVPLEALEPFACEPASMTPDTQRAVYLRDAKKSTTYNIKVTAEIIRKGEKSSTTVCKSNLRNLSWTIRDLVVQQSVNGCKLRTGDLLTTGVISGEGHDAHGCLLEKVCGKDGGTGKAEDMWLEDGDEVRLTAAAGPGVGWGECSGVVGETSTDAPPQAELKADIATSFPEADIFGVKLVNGKITKALIDIENKEDGPIDIAFVGGALRTTQQLPEGSPVGADIIRNLTAVRYDLSIPAGAKESLPFNFVLDMNPQDVIVDLSAVITNSAGQIFQVPVHSGPASIVEAPTSIFDPQIIFLYLFLSGLFGSVLYFVYKTWIEALFPKTARRTPAGPAAKKVKKTSIEVEPLSGSESASATGVDGKSYDESWIPSHHINRPVAKRSKSAGKAKQ</sequence>
<feature type="domain" description="Xaa-Pro dipeptidyl-peptidase C-terminal" evidence="25">
    <location>
        <begin position="344"/>
        <end position="613"/>
    </location>
</feature>